<dbReference type="SMART" id="SM00421">
    <property type="entry name" value="HTH_LUXR"/>
    <property type="match status" value="1"/>
</dbReference>
<evidence type="ECO:0000313" key="4">
    <source>
        <dbReference type="Proteomes" id="UP000255528"/>
    </source>
</evidence>
<gene>
    <name evidence="3" type="primary">uhpA_1</name>
    <name evidence="3" type="ORF">NCTC12119_01629</name>
</gene>
<name>A0A381C5M2_9ENTR</name>
<dbReference type="AlphaFoldDB" id="A0A381C5M2"/>
<keyword evidence="1" id="KW-0238">DNA-binding</keyword>
<dbReference type="PROSITE" id="PS50043">
    <property type="entry name" value="HTH_LUXR_2"/>
    <property type="match status" value="1"/>
</dbReference>
<accession>A0A381C5M2</accession>
<dbReference type="RefSeq" id="WP_115627945.1">
    <property type="nucleotide sequence ID" value="NZ_UIGI01000001.1"/>
</dbReference>
<feature type="domain" description="HTH luxR-type" evidence="2">
    <location>
        <begin position="132"/>
        <end position="197"/>
    </location>
</feature>
<evidence type="ECO:0000256" key="1">
    <source>
        <dbReference type="ARBA" id="ARBA00023125"/>
    </source>
</evidence>
<reference evidence="3 4" key="1">
    <citation type="submission" date="2018-06" db="EMBL/GenBank/DDBJ databases">
        <authorList>
            <consortium name="Pathogen Informatics"/>
            <person name="Doyle S."/>
        </authorList>
    </citation>
    <scope>NUCLEOTIDE SEQUENCE [LARGE SCALE GENOMIC DNA]</scope>
    <source>
        <strain evidence="3 4">NCTC12119</strain>
    </source>
</reference>
<dbReference type="CDD" id="cd06170">
    <property type="entry name" value="LuxR_C_like"/>
    <property type="match status" value="1"/>
</dbReference>
<dbReference type="Proteomes" id="UP000255528">
    <property type="component" value="Unassembled WGS sequence"/>
</dbReference>
<dbReference type="GO" id="GO:0006355">
    <property type="term" value="P:regulation of DNA-templated transcription"/>
    <property type="evidence" value="ECO:0007669"/>
    <property type="project" value="InterPro"/>
</dbReference>
<dbReference type="GO" id="GO:0003677">
    <property type="term" value="F:DNA binding"/>
    <property type="evidence" value="ECO:0007669"/>
    <property type="project" value="UniProtKB-KW"/>
</dbReference>
<organism evidence="3 4">
    <name type="scientific">Buttiauxella agrestis</name>
    <dbReference type="NCBI Taxonomy" id="82977"/>
    <lineage>
        <taxon>Bacteria</taxon>
        <taxon>Pseudomonadati</taxon>
        <taxon>Pseudomonadota</taxon>
        <taxon>Gammaproteobacteria</taxon>
        <taxon>Enterobacterales</taxon>
        <taxon>Enterobacteriaceae</taxon>
        <taxon>Buttiauxella</taxon>
    </lineage>
</organism>
<dbReference type="EMBL" id="UIGI01000001">
    <property type="protein sequence ID" value="SUW63150.1"/>
    <property type="molecule type" value="Genomic_DNA"/>
</dbReference>
<evidence type="ECO:0000313" key="3">
    <source>
        <dbReference type="EMBL" id="SUW63150.1"/>
    </source>
</evidence>
<dbReference type="Gene3D" id="1.10.10.10">
    <property type="entry name" value="Winged helix-like DNA-binding domain superfamily/Winged helix DNA-binding domain"/>
    <property type="match status" value="1"/>
</dbReference>
<proteinExistence type="predicted"/>
<dbReference type="InterPro" id="IPR036388">
    <property type="entry name" value="WH-like_DNA-bd_sf"/>
</dbReference>
<dbReference type="InterPro" id="IPR016032">
    <property type="entry name" value="Sig_transdc_resp-reg_C-effctor"/>
</dbReference>
<dbReference type="SUPFAM" id="SSF46894">
    <property type="entry name" value="C-terminal effector domain of the bipartite response regulators"/>
    <property type="match status" value="1"/>
</dbReference>
<dbReference type="InterPro" id="IPR000792">
    <property type="entry name" value="Tscrpt_reg_LuxR_C"/>
</dbReference>
<evidence type="ECO:0000259" key="2">
    <source>
        <dbReference type="PROSITE" id="PS50043"/>
    </source>
</evidence>
<dbReference type="Pfam" id="PF00196">
    <property type="entry name" value="GerE"/>
    <property type="match status" value="1"/>
</dbReference>
<dbReference type="PRINTS" id="PR00038">
    <property type="entry name" value="HTHLUXR"/>
</dbReference>
<protein>
    <submittedName>
        <fullName evidence="3">Transcriptional regulatory protein uhpA</fullName>
    </submittedName>
</protein>
<sequence length="207" mass="24169">MLNIAIEDSNTFYRYGLQFFLENIFLHEKKKAVQFEVLTKFNMNEADVVVQSFVAGEEYTCHYKLKYRSKPGLIIGLYETDRGKLLSELPKCIQKLVIICRTDSISDCREKIISAWDEIAHESKKKDYRKCFNCKYLSLTSQQVTIAQKMLHGQGLSQIAQALGINVKTVSAHKRLIMQKFNLRNDFELMRFLYNMKSHIPPIHLYS</sequence>